<reference evidence="1 2" key="1">
    <citation type="journal article" date="2022" name="Plant J.">
        <title>Chromosome-level genome of Camellia lanceoleosa provides a valuable resource for understanding genome evolution and self-incompatibility.</title>
        <authorList>
            <person name="Gong W."/>
            <person name="Xiao S."/>
            <person name="Wang L."/>
            <person name="Liao Z."/>
            <person name="Chang Y."/>
            <person name="Mo W."/>
            <person name="Hu G."/>
            <person name="Li W."/>
            <person name="Zhao G."/>
            <person name="Zhu H."/>
            <person name="Hu X."/>
            <person name="Ji K."/>
            <person name="Xiang X."/>
            <person name="Song Q."/>
            <person name="Yuan D."/>
            <person name="Jin S."/>
            <person name="Zhang L."/>
        </authorList>
    </citation>
    <scope>NUCLEOTIDE SEQUENCE [LARGE SCALE GENOMIC DNA]</scope>
    <source>
        <strain evidence="1">SQ_2022a</strain>
    </source>
</reference>
<organism evidence="1 2">
    <name type="scientific">Camellia lanceoleosa</name>
    <dbReference type="NCBI Taxonomy" id="1840588"/>
    <lineage>
        <taxon>Eukaryota</taxon>
        <taxon>Viridiplantae</taxon>
        <taxon>Streptophyta</taxon>
        <taxon>Embryophyta</taxon>
        <taxon>Tracheophyta</taxon>
        <taxon>Spermatophyta</taxon>
        <taxon>Magnoliopsida</taxon>
        <taxon>eudicotyledons</taxon>
        <taxon>Gunneridae</taxon>
        <taxon>Pentapetalae</taxon>
        <taxon>asterids</taxon>
        <taxon>Ericales</taxon>
        <taxon>Theaceae</taxon>
        <taxon>Camellia</taxon>
    </lineage>
</organism>
<protein>
    <submittedName>
        <fullName evidence="1">RGG repeats nuclear RNA binding protein B</fullName>
    </submittedName>
</protein>
<dbReference type="Proteomes" id="UP001060215">
    <property type="component" value="Chromosome 3"/>
</dbReference>
<accession>A0ACC0IHT1</accession>
<evidence type="ECO:0000313" key="2">
    <source>
        <dbReference type="Proteomes" id="UP001060215"/>
    </source>
</evidence>
<dbReference type="EMBL" id="CM045760">
    <property type="protein sequence ID" value="KAI8024643.1"/>
    <property type="molecule type" value="Genomic_DNA"/>
</dbReference>
<comment type="caution">
    <text evidence="1">The sequence shown here is derived from an EMBL/GenBank/DDBJ whole genome shotgun (WGS) entry which is preliminary data.</text>
</comment>
<evidence type="ECO:0000313" key="1">
    <source>
        <dbReference type="EMBL" id="KAI8024643.1"/>
    </source>
</evidence>
<keyword evidence="2" id="KW-1185">Reference proteome</keyword>
<sequence>MATANPFDLLGDDDNDDPSHLIAAQQQKIVPKKAVSPTTQAPQAQQPKPAKLPSKPLPPAQAVKEARTEVGRGGGRGGGRGYGRGRGGGGFNRDPPNENSFSNSGFSGGQGGTEEPDAGKSSERRGGYGGPRGSFRGGRRGGFSNGEDGAGDGGERTRRVFERRSGTGRGNEFKREGAGRGNWGTPTDELAQVTEEVVNEGEKNVASEKPAGEEEATDVNKENPANEAAEEKEPEEKEMTLEEYEKVLEEKRKALLALKTEERKVAVDKELASMQQLSSKKENNDIFVKLGSDKDKRKELAEKEEKSKKSVSINEFLKPAGDRYYSPGTRGRGGRGRDSRGGYGGGGDSRGGGYGGVGSMSNVAAPKIEDQGQFPTLGAK</sequence>
<name>A0ACC0IHT1_9ERIC</name>
<proteinExistence type="predicted"/>
<gene>
    <name evidence="1" type="ORF">LOK49_LG02G00839</name>
</gene>